<name>G7K8T1_MEDTR</name>
<dbReference type="EMBL" id="PSQE01000005">
    <property type="protein sequence ID" value="RHN55954.1"/>
    <property type="molecule type" value="Genomic_DNA"/>
</dbReference>
<evidence type="ECO:0000313" key="5">
    <source>
        <dbReference type="EnsemblPlants" id="AES97700"/>
    </source>
</evidence>
<evidence type="ECO:0000313" key="6">
    <source>
        <dbReference type="Proteomes" id="UP000002051"/>
    </source>
</evidence>
<feature type="domain" description="Late nodulin" evidence="2">
    <location>
        <begin position="1"/>
        <end position="55"/>
    </location>
</feature>
<dbReference type="Proteomes" id="UP000002051">
    <property type="component" value="Chromosome 5"/>
</dbReference>
<feature type="signal peptide" evidence="1">
    <location>
        <begin position="1"/>
        <end position="26"/>
    </location>
</feature>
<dbReference type="AlphaFoldDB" id="G7K8T1"/>
<dbReference type="HOGENOM" id="CLU_181053_0_2_1"/>
<dbReference type="EnsemblPlants" id="AES97700">
    <property type="protein sequence ID" value="AES97700"/>
    <property type="gene ID" value="MTR_5g058510"/>
</dbReference>
<proteinExistence type="predicted"/>
<protein>
    <submittedName>
        <fullName evidence="3">Nodule Cysteine-Rich (NCR) secreted peptide</fullName>
    </submittedName>
    <submittedName>
        <fullName evidence="4">Putative Late nodulin</fullName>
    </submittedName>
</protein>
<dbReference type="EMBL" id="CM001221">
    <property type="protein sequence ID" value="AES97700.1"/>
    <property type="molecule type" value="Genomic_DNA"/>
</dbReference>
<evidence type="ECO:0000256" key="1">
    <source>
        <dbReference type="SAM" id="SignalP"/>
    </source>
</evidence>
<reference evidence="4" key="4">
    <citation type="journal article" date="2018" name="Nat. Plants">
        <title>Whole-genome landscape of Medicago truncatula symbiotic genes.</title>
        <authorList>
            <person name="Pecrix Y."/>
            <person name="Gamas P."/>
            <person name="Carrere S."/>
        </authorList>
    </citation>
    <scope>NUCLEOTIDE SEQUENCE</scope>
    <source>
        <tissue evidence="4">Leaves</tissue>
    </source>
</reference>
<dbReference type="PaxDb" id="3880-AES97700"/>
<accession>G7K8T1</accession>
<gene>
    <name evidence="3" type="ordered locus">MTR_5g058510</name>
    <name evidence="4" type="ORF">MtrunA17_Chr5g0424061</name>
</gene>
<organism evidence="3 6">
    <name type="scientific">Medicago truncatula</name>
    <name type="common">Barrel medic</name>
    <name type="synonym">Medicago tribuloides</name>
    <dbReference type="NCBI Taxonomy" id="3880"/>
    <lineage>
        <taxon>Eukaryota</taxon>
        <taxon>Viridiplantae</taxon>
        <taxon>Streptophyta</taxon>
        <taxon>Embryophyta</taxon>
        <taxon>Tracheophyta</taxon>
        <taxon>Spermatophyta</taxon>
        <taxon>Magnoliopsida</taxon>
        <taxon>eudicotyledons</taxon>
        <taxon>Gunneridae</taxon>
        <taxon>Pentapetalae</taxon>
        <taxon>rosids</taxon>
        <taxon>fabids</taxon>
        <taxon>Fabales</taxon>
        <taxon>Fabaceae</taxon>
        <taxon>Papilionoideae</taxon>
        <taxon>50 kb inversion clade</taxon>
        <taxon>NPAAA clade</taxon>
        <taxon>Hologalegina</taxon>
        <taxon>IRL clade</taxon>
        <taxon>Trifolieae</taxon>
        <taxon>Medicago</taxon>
    </lineage>
</organism>
<keyword evidence="1" id="KW-0732">Signal</keyword>
<dbReference type="GO" id="GO:0046872">
    <property type="term" value="F:metal ion binding"/>
    <property type="evidence" value="ECO:0007669"/>
    <property type="project" value="InterPro"/>
</dbReference>
<evidence type="ECO:0000313" key="4">
    <source>
        <dbReference type="EMBL" id="RHN55954.1"/>
    </source>
</evidence>
<reference evidence="3 6" key="2">
    <citation type="journal article" date="2014" name="BMC Genomics">
        <title>An improved genome release (version Mt4.0) for the model legume Medicago truncatula.</title>
        <authorList>
            <person name="Tang H."/>
            <person name="Krishnakumar V."/>
            <person name="Bidwell S."/>
            <person name="Rosen B."/>
            <person name="Chan A."/>
            <person name="Zhou S."/>
            <person name="Gentzbittel L."/>
            <person name="Childs K.L."/>
            <person name="Yandell M."/>
            <person name="Gundlach H."/>
            <person name="Mayer K.F."/>
            <person name="Schwartz D.C."/>
            <person name="Town C.D."/>
        </authorList>
    </citation>
    <scope>GENOME REANNOTATION</scope>
    <source>
        <strain evidence="5 6">cv. Jemalong A17</strain>
    </source>
</reference>
<evidence type="ECO:0000313" key="3">
    <source>
        <dbReference type="EMBL" id="AES97700.1"/>
    </source>
</evidence>
<keyword evidence="6" id="KW-1185">Reference proteome</keyword>
<reference evidence="3 6" key="1">
    <citation type="journal article" date="2011" name="Nature">
        <title>The Medicago genome provides insight into the evolution of rhizobial symbioses.</title>
        <authorList>
            <person name="Young N.D."/>
            <person name="Debelle F."/>
            <person name="Oldroyd G.E."/>
            <person name="Geurts R."/>
            <person name="Cannon S.B."/>
            <person name="Udvardi M.K."/>
            <person name="Benedito V.A."/>
            <person name="Mayer K.F."/>
            <person name="Gouzy J."/>
            <person name="Schoof H."/>
            <person name="Van de Peer Y."/>
            <person name="Proost S."/>
            <person name="Cook D.R."/>
            <person name="Meyers B.C."/>
            <person name="Spannagl M."/>
            <person name="Cheung F."/>
            <person name="De Mita S."/>
            <person name="Krishnakumar V."/>
            <person name="Gundlach H."/>
            <person name="Zhou S."/>
            <person name="Mudge J."/>
            <person name="Bharti A.K."/>
            <person name="Murray J.D."/>
            <person name="Naoumkina M.A."/>
            <person name="Rosen B."/>
            <person name="Silverstein K.A."/>
            <person name="Tang H."/>
            <person name="Rombauts S."/>
            <person name="Zhao P.X."/>
            <person name="Zhou P."/>
            <person name="Barbe V."/>
            <person name="Bardou P."/>
            <person name="Bechner M."/>
            <person name="Bellec A."/>
            <person name="Berger A."/>
            <person name="Berges H."/>
            <person name="Bidwell S."/>
            <person name="Bisseling T."/>
            <person name="Choisne N."/>
            <person name="Couloux A."/>
            <person name="Denny R."/>
            <person name="Deshpande S."/>
            <person name="Dai X."/>
            <person name="Doyle J.J."/>
            <person name="Dudez A.M."/>
            <person name="Farmer A.D."/>
            <person name="Fouteau S."/>
            <person name="Franken C."/>
            <person name="Gibelin C."/>
            <person name="Gish J."/>
            <person name="Goldstein S."/>
            <person name="Gonzalez A.J."/>
            <person name="Green P.J."/>
            <person name="Hallab A."/>
            <person name="Hartog M."/>
            <person name="Hua A."/>
            <person name="Humphray S.J."/>
            <person name="Jeong D.H."/>
            <person name="Jing Y."/>
            <person name="Jocker A."/>
            <person name="Kenton S.M."/>
            <person name="Kim D.J."/>
            <person name="Klee K."/>
            <person name="Lai H."/>
            <person name="Lang C."/>
            <person name="Lin S."/>
            <person name="Macmil S.L."/>
            <person name="Magdelenat G."/>
            <person name="Matthews L."/>
            <person name="McCorrison J."/>
            <person name="Monaghan E.L."/>
            <person name="Mun J.H."/>
            <person name="Najar F.Z."/>
            <person name="Nicholson C."/>
            <person name="Noirot C."/>
            <person name="O'Bleness M."/>
            <person name="Paule C.R."/>
            <person name="Poulain J."/>
            <person name="Prion F."/>
            <person name="Qin B."/>
            <person name="Qu C."/>
            <person name="Retzel E.F."/>
            <person name="Riddle C."/>
            <person name="Sallet E."/>
            <person name="Samain S."/>
            <person name="Samson N."/>
            <person name="Sanders I."/>
            <person name="Saurat O."/>
            <person name="Scarpelli C."/>
            <person name="Schiex T."/>
            <person name="Segurens B."/>
            <person name="Severin A.J."/>
            <person name="Sherrier D.J."/>
            <person name="Shi R."/>
            <person name="Sims S."/>
            <person name="Singer S.R."/>
            <person name="Sinharoy S."/>
            <person name="Sterck L."/>
            <person name="Viollet A."/>
            <person name="Wang B.B."/>
            <person name="Wang K."/>
            <person name="Wang M."/>
            <person name="Wang X."/>
            <person name="Warfsmann J."/>
            <person name="Weissenbach J."/>
            <person name="White D.D."/>
            <person name="White J.D."/>
            <person name="Wiley G.B."/>
            <person name="Wincker P."/>
            <person name="Xing Y."/>
            <person name="Yang L."/>
            <person name="Yao Z."/>
            <person name="Ying F."/>
            <person name="Zhai J."/>
            <person name="Zhou L."/>
            <person name="Zuber A."/>
            <person name="Denarie J."/>
            <person name="Dixon R.A."/>
            <person name="May G.D."/>
            <person name="Schwartz D.C."/>
            <person name="Rogers J."/>
            <person name="Quetier F."/>
            <person name="Town C.D."/>
            <person name="Roe B.A."/>
        </authorList>
    </citation>
    <scope>NUCLEOTIDE SEQUENCE [LARGE SCALE GENOMIC DNA]</scope>
    <source>
        <strain evidence="3">A17</strain>
        <strain evidence="5 6">cv. Jemalong A17</strain>
    </source>
</reference>
<dbReference type="Pfam" id="PF07127">
    <property type="entry name" value="Nodulin_late"/>
    <property type="match status" value="1"/>
</dbReference>
<dbReference type="Gramene" id="rna31250">
    <property type="protein sequence ID" value="RHN55954.1"/>
    <property type="gene ID" value="gene31250"/>
</dbReference>
<reference evidence="5" key="3">
    <citation type="submission" date="2015-04" db="UniProtKB">
        <authorList>
            <consortium name="EnsemblPlants"/>
        </authorList>
    </citation>
    <scope>IDENTIFICATION</scope>
    <source>
        <strain evidence="5">cv. Jemalong A17</strain>
    </source>
</reference>
<dbReference type="InterPro" id="IPR009810">
    <property type="entry name" value="Nodulin_late_dom"/>
</dbReference>
<evidence type="ECO:0000259" key="2">
    <source>
        <dbReference type="Pfam" id="PF07127"/>
    </source>
</evidence>
<sequence length="77" mass="8980">MPKIMEFVYVMIIFLSIFVVITNVNAHIECKNDFDCPKNMCLAPRVAWCVNNKCECVLTYGPKYSTMKEKLLQKEKI</sequence>
<dbReference type="Proteomes" id="UP000265566">
    <property type="component" value="Chromosome 5"/>
</dbReference>
<feature type="chain" id="PRO_5014573453" evidence="1">
    <location>
        <begin position="27"/>
        <end position="77"/>
    </location>
</feature>